<protein>
    <submittedName>
        <fullName evidence="2">Uncharacterized protein</fullName>
    </submittedName>
</protein>
<reference evidence="2" key="1">
    <citation type="submission" date="2023-06" db="EMBL/GenBank/DDBJ databases">
        <authorList>
            <person name="Jiang Y."/>
            <person name="Liu Q."/>
        </authorList>
    </citation>
    <scope>NUCLEOTIDE SEQUENCE</scope>
    <source>
        <strain evidence="2">CGMCC 1.12090</strain>
    </source>
</reference>
<proteinExistence type="predicted"/>
<comment type="caution">
    <text evidence="2">The sequence shown here is derived from an EMBL/GenBank/DDBJ whole genome shotgun (WGS) entry which is preliminary data.</text>
</comment>
<keyword evidence="3" id="KW-1185">Reference proteome</keyword>
<dbReference type="Proteomes" id="UP001169027">
    <property type="component" value="Unassembled WGS sequence"/>
</dbReference>
<name>A0ABT8RWU3_9BURK</name>
<organism evidence="2 3">
    <name type="scientific">Variovorax ginsengisoli</name>
    <dbReference type="NCBI Taxonomy" id="363844"/>
    <lineage>
        <taxon>Bacteria</taxon>
        <taxon>Pseudomonadati</taxon>
        <taxon>Pseudomonadota</taxon>
        <taxon>Betaproteobacteria</taxon>
        <taxon>Burkholderiales</taxon>
        <taxon>Comamonadaceae</taxon>
        <taxon>Variovorax</taxon>
    </lineage>
</organism>
<evidence type="ECO:0000313" key="2">
    <source>
        <dbReference type="EMBL" id="MDO1531106.1"/>
    </source>
</evidence>
<evidence type="ECO:0000256" key="1">
    <source>
        <dbReference type="SAM" id="Phobius"/>
    </source>
</evidence>
<gene>
    <name evidence="2" type="ORF">Q2T77_02300</name>
</gene>
<feature type="transmembrane region" description="Helical" evidence="1">
    <location>
        <begin position="18"/>
        <end position="37"/>
    </location>
</feature>
<sequence>MLLYAFLVLLRRLAWPPAWLLLIMGWIVLTSEVVVLLRAP</sequence>
<dbReference type="RefSeq" id="WP_301803160.1">
    <property type="nucleotide sequence ID" value="NZ_JAUJZH010000001.1"/>
</dbReference>
<accession>A0ABT8RWU3</accession>
<evidence type="ECO:0000313" key="3">
    <source>
        <dbReference type="Proteomes" id="UP001169027"/>
    </source>
</evidence>
<keyword evidence="1" id="KW-0812">Transmembrane</keyword>
<keyword evidence="1" id="KW-1133">Transmembrane helix</keyword>
<keyword evidence="1" id="KW-0472">Membrane</keyword>
<dbReference type="EMBL" id="JAUKVY010000001">
    <property type="protein sequence ID" value="MDO1531106.1"/>
    <property type="molecule type" value="Genomic_DNA"/>
</dbReference>